<dbReference type="Gene3D" id="3.10.620.30">
    <property type="match status" value="1"/>
</dbReference>
<dbReference type="AlphaFoldDB" id="A0A6N7Q370"/>
<dbReference type="SMART" id="SM00460">
    <property type="entry name" value="TGc"/>
    <property type="match status" value="1"/>
</dbReference>
<organism evidence="2 3">
    <name type="scientific">Polyangium spumosum</name>
    <dbReference type="NCBI Taxonomy" id="889282"/>
    <lineage>
        <taxon>Bacteria</taxon>
        <taxon>Pseudomonadati</taxon>
        <taxon>Myxococcota</taxon>
        <taxon>Polyangia</taxon>
        <taxon>Polyangiales</taxon>
        <taxon>Polyangiaceae</taxon>
        <taxon>Polyangium</taxon>
    </lineage>
</organism>
<protein>
    <recommendedName>
        <fullName evidence="1">Transglutaminase-like domain-containing protein</fullName>
    </recommendedName>
</protein>
<gene>
    <name evidence="2" type="ORF">GF068_42180</name>
</gene>
<evidence type="ECO:0000313" key="2">
    <source>
        <dbReference type="EMBL" id="MRG98479.1"/>
    </source>
</evidence>
<comment type="caution">
    <text evidence="2">The sequence shown here is derived from an EMBL/GenBank/DDBJ whole genome shotgun (WGS) entry which is preliminary data.</text>
</comment>
<sequence length="152" mass="17260">MIRVGIVHFPSNLEKARYMAAGSVADLRLPEVQRWAAVFRRLPLAERPAAILKFCQYAIDYVRDPRREVLEDSAVTLLRGYGDCDAKARVFVALCRASGIPAREYCVRPAQDFPHILAEVYVNGRWRRVDPTILNSSIDRIPPSATAITNYW</sequence>
<proteinExistence type="predicted"/>
<dbReference type="Pfam" id="PF01841">
    <property type="entry name" value="Transglut_core"/>
    <property type="match status" value="1"/>
</dbReference>
<accession>A0A6N7Q370</accession>
<dbReference type="InterPro" id="IPR002931">
    <property type="entry name" value="Transglutaminase-like"/>
</dbReference>
<feature type="domain" description="Transglutaminase-like" evidence="1">
    <location>
        <begin position="76"/>
        <end position="133"/>
    </location>
</feature>
<keyword evidence="3" id="KW-1185">Reference proteome</keyword>
<dbReference type="SUPFAM" id="SSF54001">
    <property type="entry name" value="Cysteine proteinases"/>
    <property type="match status" value="1"/>
</dbReference>
<dbReference type="InterPro" id="IPR038765">
    <property type="entry name" value="Papain-like_cys_pep_sf"/>
</dbReference>
<dbReference type="Proteomes" id="UP000440224">
    <property type="component" value="Unassembled WGS sequence"/>
</dbReference>
<dbReference type="OrthoDB" id="9804872at2"/>
<dbReference type="PANTHER" id="PTHR33490">
    <property type="entry name" value="BLR5614 PROTEIN-RELATED"/>
    <property type="match status" value="1"/>
</dbReference>
<dbReference type="EMBL" id="WJIE01000033">
    <property type="protein sequence ID" value="MRG98479.1"/>
    <property type="molecule type" value="Genomic_DNA"/>
</dbReference>
<reference evidence="2 3" key="1">
    <citation type="submission" date="2019-10" db="EMBL/GenBank/DDBJ databases">
        <title>A soil myxobacterium in the family Polyangiaceae.</title>
        <authorList>
            <person name="Li Y."/>
            <person name="Wang J."/>
        </authorList>
    </citation>
    <scope>NUCLEOTIDE SEQUENCE [LARGE SCALE GENOMIC DNA]</scope>
    <source>
        <strain evidence="2 3">DSM 14734</strain>
    </source>
</reference>
<dbReference type="RefSeq" id="WP_153825248.1">
    <property type="nucleotide sequence ID" value="NZ_WJIE01000033.1"/>
</dbReference>
<evidence type="ECO:0000313" key="3">
    <source>
        <dbReference type="Proteomes" id="UP000440224"/>
    </source>
</evidence>
<name>A0A6N7Q370_9BACT</name>
<evidence type="ECO:0000259" key="1">
    <source>
        <dbReference type="SMART" id="SM00460"/>
    </source>
</evidence>